<evidence type="ECO:0000256" key="5">
    <source>
        <dbReference type="ARBA" id="ARBA00022825"/>
    </source>
</evidence>
<dbReference type="Pfam" id="PF00326">
    <property type="entry name" value="Peptidase_S9"/>
    <property type="match status" value="1"/>
</dbReference>
<dbReference type="GO" id="GO:0006508">
    <property type="term" value="P:proteolysis"/>
    <property type="evidence" value="ECO:0007669"/>
    <property type="project" value="UniProtKB-KW"/>
</dbReference>
<keyword evidence="5" id="KW-0720">Serine protease</keyword>
<dbReference type="GO" id="GO:0070012">
    <property type="term" value="F:oligopeptidase activity"/>
    <property type="evidence" value="ECO:0007669"/>
    <property type="project" value="TreeGrafter"/>
</dbReference>
<dbReference type="Pfam" id="PF02897">
    <property type="entry name" value="Peptidase_S9_N"/>
    <property type="match status" value="1"/>
</dbReference>
<gene>
    <name evidence="9" type="ORF">SAMN04488055_4987</name>
</gene>
<keyword evidence="10" id="KW-1185">Reference proteome</keyword>
<evidence type="ECO:0000256" key="3">
    <source>
        <dbReference type="ARBA" id="ARBA00022670"/>
    </source>
</evidence>
<protein>
    <recommendedName>
        <fullName evidence="2">prolyl oligopeptidase</fullName>
        <ecNumber evidence="2">3.4.21.26</ecNumber>
    </recommendedName>
</protein>
<dbReference type="RefSeq" id="WP_074242256.1">
    <property type="nucleotide sequence ID" value="NZ_FSRA01000002.1"/>
</dbReference>
<organism evidence="9 10">
    <name type="scientific">Chitinophaga niabensis</name>
    <dbReference type="NCBI Taxonomy" id="536979"/>
    <lineage>
        <taxon>Bacteria</taxon>
        <taxon>Pseudomonadati</taxon>
        <taxon>Bacteroidota</taxon>
        <taxon>Chitinophagia</taxon>
        <taxon>Chitinophagales</taxon>
        <taxon>Chitinophagaceae</taxon>
        <taxon>Chitinophaga</taxon>
    </lineage>
</organism>
<dbReference type="InterPro" id="IPR029058">
    <property type="entry name" value="AB_hydrolase_fold"/>
</dbReference>
<feature type="signal peptide" evidence="6">
    <location>
        <begin position="1"/>
        <end position="20"/>
    </location>
</feature>
<feature type="domain" description="Peptidase S9A N-terminal" evidence="8">
    <location>
        <begin position="25"/>
        <end position="429"/>
    </location>
</feature>
<feature type="domain" description="Peptidase S9 prolyl oligopeptidase catalytic" evidence="7">
    <location>
        <begin position="506"/>
        <end position="710"/>
    </location>
</feature>
<dbReference type="OrthoDB" id="9801421at2"/>
<feature type="chain" id="PRO_5012116627" description="prolyl oligopeptidase" evidence="6">
    <location>
        <begin position="21"/>
        <end position="724"/>
    </location>
</feature>
<evidence type="ECO:0000313" key="10">
    <source>
        <dbReference type="Proteomes" id="UP000185003"/>
    </source>
</evidence>
<keyword evidence="4" id="KW-0378">Hydrolase</keyword>
<evidence type="ECO:0000259" key="8">
    <source>
        <dbReference type="Pfam" id="PF02897"/>
    </source>
</evidence>
<dbReference type="InterPro" id="IPR051167">
    <property type="entry name" value="Prolyl_oligopep/macrocyclase"/>
</dbReference>
<dbReference type="InterPro" id="IPR023302">
    <property type="entry name" value="Pept_S9A_N"/>
</dbReference>
<reference evidence="9 10" key="1">
    <citation type="submission" date="2016-11" db="EMBL/GenBank/DDBJ databases">
        <authorList>
            <person name="Jaros S."/>
            <person name="Januszkiewicz K."/>
            <person name="Wedrychowicz H."/>
        </authorList>
    </citation>
    <scope>NUCLEOTIDE SEQUENCE [LARGE SCALE GENOMIC DNA]</scope>
    <source>
        <strain evidence="9 10">DSM 24787</strain>
    </source>
</reference>
<dbReference type="EMBL" id="FSRA01000002">
    <property type="protein sequence ID" value="SIO50999.1"/>
    <property type="molecule type" value="Genomic_DNA"/>
</dbReference>
<evidence type="ECO:0000256" key="6">
    <source>
        <dbReference type="SAM" id="SignalP"/>
    </source>
</evidence>
<dbReference type="SUPFAM" id="SSF50993">
    <property type="entry name" value="Peptidase/esterase 'gauge' domain"/>
    <property type="match status" value="1"/>
</dbReference>
<dbReference type="Proteomes" id="UP000185003">
    <property type="component" value="Unassembled WGS sequence"/>
</dbReference>
<evidence type="ECO:0000259" key="7">
    <source>
        <dbReference type="Pfam" id="PF00326"/>
    </source>
</evidence>
<sequence length="724" mass="80966">MMKRFFIVVAWVLPCAVVSAQYKYPATKQVAVTDNYFGTTIADPYRWLEDMGHAETQQWFKAQGALTHQWLDSITGRAALREEILQLYNLSRPGRLTSNAEIYERSNRFFYKKENPELPVPVICYRDGRNGTEKLLVDPGTFSMGKSIEVTFFLPSDDGKKLAFGLCENGKELSAIRIIEVETQKLFPEVLYPSWFGISRWTNDNKGFLYTRNISDNVNDSNMLLHTKVFYHTIGTDESRDREIFSKATAPGIDLEPRDILWMDISDDNRYMIAYAGSVLDEFKSFIAPVSEMFKSQIHWKQVTKIEDGIKSIHLKGDQIFFLSHQNADNFRVMQTSVTIPDVQHAKVIIPENTQPLEKVSMSKDHLLLTYSDGVNNTLRRYDIASGKLSAIPLPLKGTINVTLTNPLRNDCIVEISSWVMPPTKFDIDEQVRLSRSSFETGTPIPGSEDIIVEEVNAEGHDGVLIPLSIFYRKDVRKNGTAPCLVSGYGSYGISTRPFFHPAFIAMVNKGMVVAIAHVRGGGEKGNTWRQAGFKNTKPNTWKDLISCTEYLIDKKYTSSKRIAAHGASAGGITVGRAITERPDLFAAGISEVGLNNMLRAELAPNGPNNAREFGTIKDSTEYLGLLEMDSYHHVKKGVAYPAVLTTVGMNDPRVAAWETAKFAAALQQSSTSGKPVLLSVNYRAGHRTEDKVIAAERYTDVIAFALWQCGHPDFKLKGSLGHP</sequence>
<dbReference type="PRINTS" id="PR00862">
    <property type="entry name" value="PROLIGOPTASE"/>
</dbReference>
<dbReference type="PANTHER" id="PTHR42881:SF2">
    <property type="entry name" value="PROLYL ENDOPEPTIDASE"/>
    <property type="match status" value="1"/>
</dbReference>
<dbReference type="PANTHER" id="PTHR42881">
    <property type="entry name" value="PROLYL ENDOPEPTIDASE"/>
    <property type="match status" value="1"/>
</dbReference>
<dbReference type="STRING" id="536979.SAMN04488055_4987"/>
<evidence type="ECO:0000313" key="9">
    <source>
        <dbReference type="EMBL" id="SIO50999.1"/>
    </source>
</evidence>
<name>A0A1N6K357_9BACT</name>
<accession>A0A1N6K357</accession>
<evidence type="ECO:0000256" key="2">
    <source>
        <dbReference type="ARBA" id="ARBA00011897"/>
    </source>
</evidence>
<dbReference type="AlphaFoldDB" id="A0A1N6K357"/>
<dbReference type="GO" id="GO:0005829">
    <property type="term" value="C:cytosol"/>
    <property type="evidence" value="ECO:0007669"/>
    <property type="project" value="TreeGrafter"/>
</dbReference>
<dbReference type="Gene3D" id="2.130.10.120">
    <property type="entry name" value="Prolyl oligopeptidase, N-terminal domain"/>
    <property type="match status" value="1"/>
</dbReference>
<dbReference type="Gene3D" id="3.40.50.1820">
    <property type="entry name" value="alpha/beta hydrolase"/>
    <property type="match status" value="1"/>
</dbReference>
<dbReference type="EC" id="3.4.21.26" evidence="2"/>
<comment type="catalytic activity">
    <reaction evidence="1">
        <text>Hydrolysis of Pro-|-Xaa &gt;&gt; Ala-|-Xaa in oligopeptides.</text>
        <dbReference type="EC" id="3.4.21.26"/>
    </reaction>
</comment>
<proteinExistence type="predicted"/>
<dbReference type="InterPro" id="IPR002470">
    <property type="entry name" value="Peptidase_S9A"/>
</dbReference>
<keyword evidence="6" id="KW-0732">Signal</keyword>
<dbReference type="GO" id="GO:0004252">
    <property type="term" value="F:serine-type endopeptidase activity"/>
    <property type="evidence" value="ECO:0007669"/>
    <property type="project" value="UniProtKB-EC"/>
</dbReference>
<evidence type="ECO:0000256" key="1">
    <source>
        <dbReference type="ARBA" id="ARBA00001070"/>
    </source>
</evidence>
<dbReference type="SUPFAM" id="SSF53474">
    <property type="entry name" value="alpha/beta-Hydrolases"/>
    <property type="match status" value="1"/>
</dbReference>
<dbReference type="InterPro" id="IPR001375">
    <property type="entry name" value="Peptidase_S9_cat"/>
</dbReference>
<keyword evidence="3" id="KW-0645">Protease</keyword>
<evidence type="ECO:0000256" key="4">
    <source>
        <dbReference type="ARBA" id="ARBA00022801"/>
    </source>
</evidence>